<evidence type="ECO:0000259" key="3">
    <source>
        <dbReference type="PROSITE" id="PS50977"/>
    </source>
</evidence>
<feature type="DNA-binding region" description="H-T-H motif" evidence="2">
    <location>
        <begin position="37"/>
        <end position="56"/>
    </location>
</feature>
<protein>
    <submittedName>
        <fullName evidence="4">TetR family transcriptional regulator</fullName>
    </submittedName>
</protein>
<organism evidence="4 5">
    <name type="scientific">Thermobifida alba</name>
    <name type="common">Thermomonospora alba</name>
    <dbReference type="NCBI Taxonomy" id="53522"/>
    <lineage>
        <taxon>Bacteria</taxon>
        <taxon>Bacillati</taxon>
        <taxon>Actinomycetota</taxon>
        <taxon>Actinomycetes</taxon>
        <taxon>Streptosporangiales</taxon>
        <taxon>Nocardiopsidaceae</taxon>
        <taxon>Thermobifida</taxon>
    </lineage>
</organism>
<accession>A0ABY4LAV8</accession>
<dbReference type="InterPro" id="IPR009057">
    <property type="entry name" value="Homeodomain-like_sf"/>
</dbReference>
<evidence type="ECO:0000256" key="1">
    <source>
        <dbReference type="ARBA" id="ARBA00023125"/>
    </source>
</evidence>
<dbReference type="PANTHER" id="PTHR30055:SF231">
    <property type="entry name" value="TRANSCRIPTIONAL REGULATORY PROTEIN (PROBABLY DEOR-FAMILY)-RELATED"/>
    <property type="match status" value="1"/>
</dbReference>
<name>A0ABY4LAV8_THEAE</name>
<dbReference type="EMBL" id="CP051627">
    <property type="protein sequence ID" value="UPT23373.1"/>
    <property type="molecule type" value="Genomic_DNA"/>
</dbReference>
<feature type="domain" description="HTH tetR-type" evidence="3">
    <location>
        <begin position="14"/>
        <end position="74"/>
    </location>
</feature>
<reference evidence="4 5" key="1">
    <citation type="submission" date="2020-04" db="EMBL/GenBank/DDBJ databases">
        <title>Thermobifida alba genome sequencing and assembly.</title>
        <authorList>
            <person name="Luzics S."/>
            <person name="Horvath B."/>
            <person name="Nagy I."/>
            <person name="Toth A."/>
            <person name="Nagy I."/>
            <person name="Kukolya J."/>
        </authorList>
    </citation>
    <scope>NUCLEOTIDE SEQUENCE [LARGE SCALE GENOMIC DNA]</scope>
    <source>
        <strain evidence="4 5">DSM 43795</strain>
    </source>
</reference>
<dbReference type="PANTHER" id="PTHR30055">
    <property type="entry name" value="HTH-TYPE TRANSCRIPTIONAL REGULATOR RUTR"/>
    <property type="match status" value="1"/>
</dbReference>
<dbReference type="Proteomes" id="UP000832041">
    <property type="component" value="Chromosome"/>
</dbReference>
<dbReference type="InterPro" id="IPR050109">
    <property type="entry name" value="HTH-type_TetR-like_transc_reg"/>
</dbReference>
<keyword evidence="5" id="KW-1185">Reference proteome</keyword>
<dbReference type="SUPFAM" id="SSF46689">
    <property type="entry name" value="Homeodomain-like"/>
    <property type="match status" value="1"/>
</dbReference>
<dbReference type="InterPro" id="IPR001647">
    <property type="entry name" value="HTH_TetR"/>
</dbReference>
<dbReference type="Pfam" id="PF17940">
    <property type="entry name" value="TetR_C_31"/>
    <property type="match status" value="1"/>
</dbReference>
<dbReference type="InterPro" id="IPR041583">
    <property type="entry name" value="TetR_C_31"/>
</dbReference>
<dbReference type="Gene3D" id="1.10.357.10">
    <property type="entry name" value="Tetracycline Repressor, domain 2"/>
    <property type="match status" value="1"/>
</dbReference>
<evidence type="ECO:0000313" key="5">
    <source>
        <dbReference type="Proteomes" id="UP000832041"/>
    </source>
</evidence>
<sequence length="184" mass="20527">MDEPITDGRRLKGLRRRNALIEATLRVIERDGVAGVSHPVVSQEAGFPTSATTYYFSSLDDLLTAALTSVMEEDSQRMRRLSSGGDRRRDLAVLLAEVVREPGRLLAEYELFLLAARRPHLREATDGWLAAVRAFAHCYTDDPVRARVVAGAIDGLLLHSLLTEQKPSADEFEEFLKDLLPDPR</sequence>
<keyword evidence="1 2" id="KW-0238">DNA-binding</keyword>
<evidence type="ECO:0000256" key="2">
    <source>
        <dbReference type="PROSITE-ProRule" id="PRU00335"/>
    </source>
</evidence>
<evidence type="ECO:0000313" key="4">
    <source>
        <dbReference type="EMBL" id="UPT23373.1"/>
    </source>
</evidence>
<dbReference type="PROSITE" id="PS50977">
    <property type="entry name" value="HTH_TETR_2"/>
    <property type="match status" value="1"/>
</dbReference>
<proteinExistence type="predicted"/>
<gene>
    <name evidence="4" type="ORF">FOF52_06525</name>
</gene>